<feature type="binding site" evidence="6">
    <location>
        <position position="152"/>
    </location>
    <ligand>
        <name>Mg(2+)</name>
        <dbReference type="ChEBI" id="CHEBI:18420"/>
    </ligand>
</feature>
<dbReference type="InterPro" id="IPR040442">
    <property type="entry name" value="Pyrv_kinase-like_dom_sf"/>
</dbReference>
<comment type="cofactor">
    <cofactor evidence="1">
        <name>Mg(2+)</name>
        <dbReference type="ChEBI" id="CHEBI:18420"/>
    </cofactor>
</comment>
<evidence type="ECO:0000256" key="6">
    <source>
        <dbReference type="PIRSR" id="PIRSR015582-2"/>
    </source>
</evidence>
<evidence type="ECO:0000259" key="7">
    <source>
        <dbReference type="Pfam" id="PF03328"/>
    </source>
</evidence>
<feature type="binding site" evidence="6">
    <location>
        <position position="128"/>
    </location>
    <ligand>
        <name>Mg(2+)</name>
        <dbReference type="ChEBI" id="CHEBI:18420"/>
    </ligand>
</feature>
<proteinExistence type="inferred from homology"/>
<dbReference type="GO" id="GO:0006107">
    <property type="term" value="P:oxaloacetate metabolic process"/>
    <property type="evidence" value="ECO:0007669"/>
    <property type="project" value="TreeGrafter"/>
</dbReference>
<dbReference type="InterPro" id="IPR015813">
    <property type="entry name" value="Pyrv/PenolPyrv_kinase-like_dom"/>
</dbReference>
<evidence type="ECO:0000256" key="2">
    <source>
        <dbReference type="ARBA" id="ARBA00005568"/>
    </source>
</evidence>
<evidence type="ECO:0000256" key="5">
    <source>
        <dbReference type="PIRSR" id="PIRSR015582-1"/>
    </source>
</evidence>
<dbReference type="AlphaFoldDB" id="A0A857C6H5"/>
<dbReference type="InterPro" id="IPR011206">
    <property type="entry name" value="Citrate_lyase_beta/mcl1/mcl2"/>
</dbReference>
<reference evidence="8 9" key="1">
    <citation type="submission" date="2019-12" db="EMBL/GenBank/DDBJ databases">
        <title>The genome of Stappia indica PHM037.</title>
        <authorList>
            <person name="Kacar D."/>
            <person name="Galan B."/>
            <person name="Canedo L."/>
            <person name="Rodriguez P."/>
            <person name="de la Calle F."/>
            <person name="Garcia J.L."/>
        </authorList>
    </citation>
    <scope>NUCLEOTIDE SEQUENCE [LARGE SCALE GENOMIC DNA]</scope>
    <source>
        <strain evidence="8 9">PHM037</strain>
    </source>
</reference>
<dbReference type="GO" id="GO:0016829">
    <property type="term" value="F:lyase activity"/>
    <property type="evidence" value="ECO:0007669"/>
    <property type="project" value="UniProtKB-KW"/>
</dbReference>
<dbReference type="PANTHER" id="PTHR32308:SF10">
    <property type="entry name" value="CITRATE LYASE SUBUNIT BETA"/>
    <property type="match status" value="1"/>
</dbReference>
<dbReference type="KEGG" id="siw:GH266_08455"/>
<feature type="binding site" evidence="5">
    <location>
        <position position="128"/>
    </location>
    <ligand>
        <name>substrate</name>
    </ligand>
</feature>
<keyword evidence="4 6" id="KW-0460">Magnesium</keyword>
<feature type="domain" description="HpcH/HpaI aldolase/citrate lyase" evidence="7">
    <location>
        <begin position="19"/>
        <end position="219"/>
    </location>
</feature>
<dbReference type="GO" id="GO:0000287">
    <property type="term" value="F:magnesium ion binding"/>
    <property type="evidence" value="ECO:0007669"/>
    <property type="project" value="TreeGrafter"/>
</dbReference>
<dbReference type="PANTHER" id="PTHR32308">
    <property type="entry name" value="LYASE BETA SUBUNIT, PUTATIVE (AFU_ORTHOLOGUE AFUA_4G13030)-RELATED"/>
    <property type="match status" value="1"/>
</dbReference>
<protein>
    <submittedName>
        <fullName evidence="8">CoA ester lyase</fullName>
    </submittedName>
</protein>
<accession>A0A857C6H5</accession>
<dbReference type="InterPro" id="IPR005000">
    <property type="entry name" value="Aldolase/citrate-lyase_domain"/>
</dbReference>
<comment type="similarity">
    <text evidence="2">Belongs to the HpcH/HpaI aldolase family.</text>
</comment>
<dbReference type="RefSeq" id="WP_158193500.1">
    <property type="nucleotide sequence ID" value="NZ_CP046908.1"/>
</dbReference>
<dbReference type="PIRSF" id="PIRSF015582">
    <property type="entry name" value="Cit_lyase_B"/>
    <property type="match status" value="1"/>
</dbReference>
<evidence type="ECO:0000256" key="4">
    <source>
        <dbReference type="ARBA" id="ARBA00022842"/>
    </source>
</evidence>
<dbReference type="Gene3D" id="3.20.20.60">
    <property type="entry name" value="Phosphoenolpyruvate-binding domains"/>
    <property type="match status" value="1"/>
</dbReference>
<gene>
    <name evidence="8" type="ORF">GH266_08455</name>
</gene>
<feature type="binding site" evidence="5">
    <location>
        <position position="76"/>
    </location>
    <ligand>
        <name>substrate</name>
    </ligand>
</feature>
<evidence type="ECO:0000313" key="9">
    <source>
        <dbReference type="Proteomes" id="UP000435648"/>
    </source>
</evidence>
<evidence type="ECO:0000313" key="8">
    <source>
        <dbReference type="EMBL" id="QGZ34534.1"/>
    </source>
</evidence>
<evidence type="ECO:0000256" key="1">
    <source>
        <dbReference type="ARBA" id="ARBA00001946"/>
    </source>
</evidence>
<dbReference type="Pfam" id="PF03328">
    <property type="entry name" value="HpcH_HpaI"/>
    <property type="match status" value="1"/>
</dbReference>
<dbReference type="OrthoDB" id="9800547at2"/>
<name>A0A857C6H5_9HYPH</name>
<dbReference type="SUPFAM" id="SSF51621">
    <property type="entry name" value="Phosphoenolpyruvate/pyruvate domain"/>
    <property type="match status" value="1"/>
</dbReference>
<organism evidence="8 9">
    <name type="scientific">Stappia indica</name>
    <dbReference type="NCBI Taxonomy" id="538381"/>
    <lineage>
        <taxon>Bacteria</taxon>
        <taxon>Pseudomonadati</taxon>
        <taxon>Pseudomonadota</taxon>
        <taxon>Alphaproteobacteria</taxon>
        <taxon>Hyphomicrobiales</taxon>
        <taxon>Stappiaceae</taxon>
        <taxon>Stappia</taxon>
    </lineage>
</organism>
<dbReference type="EMBL" id="CP046908">
    <property type="protein sequence ID" value="QGZ34534.1"/>
    <property type="molecule type" value="Genomic_DNA"/>
</dbReference>
<sequence>MTTHSNETTAKVDRITLPLFVPGDRPERFAKAVAAGADAVIVDLEDAVAPAVKEAARAGLAEALAPLVGTASILVRVNASGTPWHAADLAACAGIAGLAGIVLPKAETGADCAGVAEATGLPVIALVESARGLANAGEVAGMSARLAFGSIDFAADLGMAHAREVLRPARFALAMAARLAGQCGPIDGVTTALKDEEAIAGDCRHAVEMGFAGKLIIHPAQIAPARRGFAPSEAECEWAQRVLAAVEGGAAAVAVDGAMVDAPVIAKARQILARAASAAG</sequence>
<evidence type="ECO:0000256" key="3">
    <source>
        <dbReference type="ARBA" id="ARBA00022723"/>
    </source>
</evidence>
<dbReference type="Proteomes" id="UP000435648">
    <property type="component" value="Chromosome"/>
</dbReference>
<keyword evidence="3 6" id="KW-0479">Metal-binding</keyword>
<keyword evidence="8" id="KW-0456">Lyase</keyword>